<dbReference type="InterPro" id="IPR013525">
    <property type="entry name" value="ABC2_TM"/>
</dbReference>
<evidence type="ECO:0000256" key="8">
    <source>
        <dbReference type="ARBA" id="ARBA00023136"/>
    </source>
</evidence>
<evidence type="ECO:0000256" key="9">
    <source>
        <dbReference type="RuleBase" id="RU361157"/>
    </source>
</evidence>
<feature type="transmembrane region" description="Helical" evidence="9">
    <location>
        <begin position="246"/>
        <end position="267"/>
    </location>
</feature>
<feature type="transmembrane region" description="Helical" evidence="9">
    <location>
        <begin position="48"/>
        <end position="68"/>
    </location>
</feature>
<accession>A0A4U8WFW8</accession>
<feature type="transmembrane region" description="Helical" evidence="9">
    <location>
        <begin position="194"/>
        <end position="212"/>
    </location>
</feature>
<dbReference type="PANTHER" id="PTHR30413:SF8">
    <property type="entry name" value="TRANSPORT PERMEASE PROTEIN"/>
    <property type="match status" value="1"/>
</dbReference>
<dbReference type="Proteomes" id="UP000290013">
    <property type="component" value="Chromosome"/>
</dbReference>
<organism evidence="11 12">
    <name type="scientific">Chryseobacterium taihuense</name>
    <dbReference type="NCBI Taxonomy" id="1141221"/>
    <lineage>
        <taxon>Bacteria</taxon>
        <taxon>Pseudomonadati</taxon>
        <taxon>Bacteroidota</taxon>
        <taxon>Flavobacteriia</taxon>
        <taxon>Flavobacteriales</taxon>
        <taxon>Weeksellaceae</taxon>
        <taxon>Chryseobacterium group</taxon>
        <taxon>Chryseobacterium</taxon>
    </lineage>
</organism>
<comment type="subcellular location">
    <subcellularLocation>
        <location evidence="1">Cell inner membrane</location>
        <topology evidence="1">Multi-pass membrane protein</topology>
    </subcellularLocation>
    <subcellularLocation>
        <location evidence="9">Cell membrane</location>
        <topology evidence="9">Multi-pass membrane protein</topology>
    </subcellularLocation>
</comment>
<evidence type="ECO:0000256" key="3">
    <source>
        <dbReference type="ARBA" id="ARBA00022448"/>
    </source>
</evidence>
<dbReference type="GO" id="GO:0005886">
    <property type="term" value="C:plasma membrane"/>
    <property type="evidence" value="ECO:0007669"/>
    <property type="project" value="UniProtKB-SubCell"/>
</dbReference>
<keyword evidence="8 9" id="KW-0472">Membrane</keyword>
<dbReference type="EMBL" id="LR215974">
    <property type="protein sequence ID" value="VFB04636.1"/>
    <property type="molecule type" value="Genomic_DNA"/>
</dbReference>
<feature type="transmembrane region" description="Helical" evidence="9">
    <location>
        <begin position="160"/>
        <end position="182"/>
    </location>
</feature>
<dbReference type="PANTHER" id="PTHR30413">
    <property type="entry name" value="INNER MEMBRANE TRANSPORT PERMEASE"/>
    <property type="match status" value="1"/>
</dbReference>
<keyword evidence="7 9" id="KW-1133">Transmembrane helix</keyword>
<dbReference type="GO" id="GO:0015920">
    <property type="term" value="P:lipopolysaccharide transport"/>
    <property type="evidence" value="ECO:0007669"/>
    <property type="project" value="TreeGrafter"/>
</dbReference>
<sequence>MKTTVYTSDKRTHFFQELREIFKDIINSHFLAFQMAKRDLQSQYRQSFLGFFWAFAPIITNSVVWIFLNNSGTVNINGSESIPYVPFVIIGTTLWSIFNEVLMIPLTSVNSSRALLSKINFAKEALLISGVYKMLFNLFLKLILIIIILAIYGISPGSGIIYFPFFLLAVIVFSLSIGLLFTPIGLIYTDISRFITTGISFLMYITPVVYAVPKQGLFKKLFEVNPLTYLFNDARNSLAGIAAEHFIFTFIIIIFSFLLLMIGLVIFRKSMPIIIEKIAG</sequence>
<dbReference type="Pfam" id="PF01061">
    <property type="entry name" value="ABC2_membrane"/>
    <property type="match status" value="1"/>
</dbReference>
<comment type="similarity">
    <text evidence="2 9">Belongs to the ABC-2 integral membrane protein family.</text>
</comment>
<dbReference type="GO" id="GO:0140359">
    <property type="term" value="F:ABC-type transporter activity"/>
    <property type="evidence" value="ECO:0007669"/>
    <property type="project" value="InterPro"/>
</dbReference>
<evidence type="ECO:0000256" key="5">
    <source>
        <dbReference type="ARBA" id="ARBA00022519"/>
    </source>
</evidence>
<evidence type="ECO:0000313" key="12">
    <source>
        <dbReference type="Proteomes" id="UP000290013"/>
    </source>
</evidence>
<feature type="transmembrane region" description="Helical" evidence="9">
    <location>
        <begin position="130"/>
        <end position="154"/>
    </location>
</feature>
<dbReference type="PROSITE" id="PS51012">
    <property type="entry name" value="ABC_TM2"/>
    <property type="match status" value="1"/>
</dbReference>
<proteinExistence type="inferred from homology"/>
<feature type="domain" description="ABC transmembrane type-2" evidence="10">
    <location>
        <begin position="49"/>
        <end position="270"/>
    </location>
</feature>
<evidence type="ECO:0000256" key="7">
    <source>
        <dbReference type="ARBA" id="ARBA00022989"/>
    </source>
</evidence>
<dbReference type="KEGG" id="ctai:NCTC12078_02667"/>
<keyword evidence="5" id="KW-0997">Cell inner membrane</keyword>
<keyword evidence="3 9" id="KW-0813">Transport</keyword>
<evidence type="ECO:0000256" key="2">
    <source>
        <dbReference type="ARBA" id="ARBA00007783"/>
    </source>
</evidence>
<evidence type="ECO:0000256" key="4">
    <source>
        <dbReference type="ARBA" id="ARBA00022475"/>
    </source>
</evidence>
<evidence type="ECO:0000259" key="10">
    <source>
        <dbReference type="PROSITE" id="PS51012"/>
    </source>
</evidence>
<feature type="transmembrane region" description="Helical" evidence="9">
    <location>
        <begin position="88"/>
        <end position="109"/>
    </location>
</feature>
<name>A0A4U8WFW8_9FLAO</name>
<reference evidence="11 12" key="1">
    <citation type="submission" date="2019-02" db="EMBL/GenBank/DDBJ databases">
        <authorList>
            <consortium name="Pathogen Informatics"/>
        </authorList>
    </citation>
    <scope>NUCLEOTIDE SEQUENCE [LARGE SCALE GENOMIC DNA]</scope>
    <source>
        <strain evidence="11 12">3012STDY6944375</strain>
    </source>
</reference>
<dbReference type="InterPro" id="IPR047817">
    <property type="entry name" value="ABC2_TM_bact-type"/>
</dbReference>
<evidence type="ECO:0000313" key="11">
    <source>
        <dbReference type="EMBL" id="VFB04636.1"/>
    </source>
</evidence>
<dbReference type="AlphaFoldDB" id="A0A4U8WFW8"/>
<keyword evidence="4 9" id="KW-1003">Cell membrane</keyword>
<evidence type="ECO:0000256" key="1">
    <source>
        <dbReference type="ARBA" id="ARBA00004429"/>
    </source>
</evidence>
<gene>
    <name evidence="11" type="ORF">NCTC12078_02667</name>
</gene>
<evidence type="ECO:0000256" key="6">
    <source>
        <dbReference type="ARBA" id="ARBA00022692"/>
    </source>
</evidence>
<dbReference type="RefSeq" id="WP_130914834.1">
    <property type="nucleotide sequence ID" value="NZ_LR215974.1"/>
</dbReference>
<protein>
    <recommendedName>
        <fullName evidence="9">Transport permease protein</fullName>
    </recommendedName>
</protein>
<keyword evidence="6 9" id="KW-0812">Transmembrane</keyword>